<dbReference type="EC" id="2.7.4.9" evidence="8"/>
<keyword evidence="2 8" id="KW-0808">Transferase</keyword>
<keyword evidence="11" id="KW-1185">Reference proteome</keyword>
<reference evidence="10 11" key="1">
    <citation type="submission" date="2021-02" db="EMBL/GenBank/DDBJ databases">
        <title>Leptospira ainlahdjerensis sp. nov., Leptospira ainazelensis sp. nov., Leptospira abararensis sp. nov. and Leptospira chreensis sp. nov., four new species isolated from water sources in Algeria.</title>
        <authorList>
            <person name="Amara Korba A."/>
            <person name="Kainiu M."/>
            <person name="Vincent A.T."/>
            <person name="Mariet J.-F."/>
            <person name="Veyrier F.J."/>
            <person name="Goarant C."/>
            <person name="Picardeau M."/>
        </authorList>
    </citation>
    <scope>NUCLEOTIDE SEQUENCE [LARGE SCALE GENOMIC DNA]</scope>
    <source>
        <strain evidence="10 11">201903070</strain>
    </source>
</reference>
<comment type="caution">
    <text evidence="10">The sequence shown here is derived from an EMBL/GenBank/DDBJ whole genome shotgun (WGS) entry which is preliminary data.</text>
</comment>
<dbReference type="SUPFAM" id="SSF52540">
    <property type="entry name" value="P-loop containing nucleoside triphosphate hydrolases"/>
    <property type="match status" value="1"/>
</dbReference>
<dbReference type="NCBIfam" id="TIGR00041">
    <property type="entry name" value="DTMP_kinase"/>
    <property type="match status" value="1"/>
</dbReference>
<proteinExistence type="inferred from homology"/>
<dbReference type="EMBL" id="JAFFPU010000030">
    <property type="protein sequence ID" value="MBM9577113.1"/>
    <property type="molecule type" value="Genomic_DNA"/>
</dbReference>
<keyword evidence="6 8" id="KW-0067">ATP-binding</keyword>
<sequence length="206" mass="23865">MKKESPLFVVFEGIDGSGKSTLCRSVTELLLKEEIPAVSFTEPTHLETGKFLRKFLRGEIELKTEEQIEAFLADREESLKQNILPALKSGKNVLLDRYMYSTAAYQSGPDLSPETILQKNLDQKFRIPDVLFYLNLKPKIALERLSRRKEEKERFETLSQLEKIHSAYERILPKETIRIDAEKGPDQIAEECLKILLDRIRIKKKN</sequence>
<dbReference type="PANTHER" id="PTHR10344:SF4">
    <property type="entry name" value="UMP-CMP KINASE 2, MITOCHONDRIAL"/>
    <property type="match status" value="1"/>
</dbReference>
<dbReference type="Proteomes" id="UP000724686">
    <property type="component" value="Unassembled WGS sequence"/>
</dbReference>
<evidence type="ECO:0000256" key="5">
    <source>
        <dbReference type="ARBA" id="ARBA00022777"/>
    </source>
</evidence>
<dbReference type="Gene3D" id="3.40.50.300">
    <property type="entry name" value="P-loop containing nucleotide triphosphate hydrolases"/>
    <property type="match status" value="1"/>
</dbReference>
<accession>A0ABS2U9R6</accession>
<dbReference type="InterPro" id="IPR018095">
    <property type="entry name" value="Thymidylate_kin_CS"/>
</dbReference>
<evidence type="ECO:0000256" key="6">
    <source>
        <dbReference type="ARBA" id="ARBA00022840"/>
    </source>
</evidence>
<evidence type="ECO:0000313" key="10">
    <source>
        <dbReference type="EMBL" id="MBM9577113.1"/>
    </source>
</evidence>
<keyword evidence="4 8" id="KW-0547">Nucleotide-binding</keyword>
<evidence type="ECO:0000256" key="3">
    <source>
        <dbReference type="ARBA" id="ARBA00022727"/>
    </source>
</evidence>
<dbReference type="Pfam" id="PF02223">
    <property type="entry name" value="Thymidylate_kin"/>
    <property type="match status" value="1"/>
</dbReference>
<dbReference type="HAMAP" id="MF_00165">
    <property type="entry name" value="Thymidylate_kinase"/>
    <property type="match status" value="1"/>
</dbReference>
<keyword evidence="5 8" id="KW-0418">Kinase</keyword>
<comment type="catalytic activity">
    <reaction evidence="7 8">
        <text>dTMP + ATP = dTDP + ADP</text>
        <dbReference type="Rhea" id="RHEA:13517"/>
        <dbReference type="ChEBI" id="CHEBI:30616"/>
        <dbReference type="ChEBI" id="CHEBI:58369"/>
        <dbReference type="ChEBI" id="CHEBI:63528"/>
        <dbReference type="ChEBI" id="CHEBI:456216"/>
        <dbReference type="EC" id="2.7.4.9"/>
    </reaction>
</comment>
<evidence type="ECO:0000259" key="9">
    <source>
        <dbReference type="Pfam" id="PF02223"/>
    </source>
</evidence>
<evidence type="ECO:0000256" key="1">
    <source>
        <dbReference type="ARBA" id="ARBA00009776"/>
    </source>
</evidence>
<dbReference type="InterPro" id="IPR039430">
    <property type="entry name" value="Thymidylate_kin-like_dom"/>
</dbReference>
<evidence type="ECO:0000256" key="4">
    <source>
        <dbReference type="ARBA" id="ARBA00022741"/>
    </source>
</evidence>
<evidence type="ECO:0000256" key="7">
    <source>
        <dbReference type="ARBA" id="ARBA00048743"/>
    </source>
</evidence>
<dbReference type="InterPro" id="IPR018094">
    <property type="entry name" value="Thymidylate_kinase"/>
</dbReference>
<protein>
    <recommendedName>
        <fullName evidence="8">Thymidylate kinase</fullName>
        <ecNumber evidence="8">2.7.4.9</ecNumber>
    </recommendedName>
    <alternativeName>
        <fullName evidence="8">dTMP kinase</fullName>
    </alternativeName>
</protein>
<organism evidence="10 11">
    <name type="scientific">Leptospira ainlahdjerensis</name>
    <dbReference type="NCBI Taxonomy" id="2810033"/>
    <lineage>
        <taxon>Bacteria</taxon>
        <taxon>Pseudomonadati</taxon>
        <taxon>Spirochaetota</taxon>
        <taxon>Spirochaetia</taxon>
        <taxon>Leptospirales</taxon>
        <taxon>Leptospiraceae</taxon>
        <taxon>Leptospira</taxon>
    </lineage>
</organism>
<keyword evidence="3 8" id="KW-0545">Nucleotide biosynthesis</keyword>
<name>A0ABS2U9R6_9LEPT</name>
<dbReference type="PROSITE" id="PS01331">
    <property type="entry name" value="THYMIDYLATE_KINASE"/>
    <property type="match status" value="1"/>
</dbReference>
<feature type="domain" description="Thymidylate kinase-like" evidence="9">
    <location>
        <begin position="11"/>
        <end position="190"/>
    </location>
</feature>
<dbReference type="CDD" id="cd01672">
    <property type="entry name" value="TMPK"/>
    <property type="match status" value="1"/>
</dbReference>
<evidence type="ECO:0000313" key="11">
    <source>
        <dbReference type="Proteomes" id="UP000724686"/>
    </source>
</evidence>
<gene>
    <name evidence="8 10" type="primary">tmk</name>
    <name evidence="10" type="ORF">JWG45_08095</name>
</gene>
<dbReference type="PANTHER" id="PTHR10344">
    <property type="entry name" value="THYMIDYLATE KINASE"/>
    <property type="match status" value="1"/>
</dbReference>
<evidence type="ECO:0000256" key="2">
    <source>
        <dbReference type="ARBA" id="ARBA00022679"/>
    </source>
</evidence>
<dbReference type="InterPro" id="IPR027417">
    <property type="entry name" value="P-loop_NTPase"/>
</dbReference>
<comment type="function">
    <text evidence="8">Phosphorylation of dTMP to form dTDP in both de novo and salvage pathways of dTTP synthesis.</text>
</comment>
<evidence type="ECO:0000256" key="8">
    <source>
        <dbReference type="HAMAP-Rule" id="MF_00165"/>
    </source>
</evidence>
<feature type="binding site" evidence="8">
    <location>
        <begin position="13"/>
        <end position="20"/>
    </location>
    <ligand>
        <name>ATP</name>
        <dbReference type="ChEBI" id="CHEBI:30616"/>
    </ligand>
</feature>
<dbReference type="GO" id="GO:0004798">
    <property type="term" value="F:dTMP kinase activity"/>
    <property type="evidence" value="ECO:0007669"/>
    <property type="project" value="UniProtKB-EC"/>
</dbReference>
<comment type="similarity">
    <text evidence="1 8">Belongs to the thymidylate kinase family.</text>
</comment>